<name>A0A7S2TNR7_9EUKA</name>
<feature type="transmembrane region" description="Helical" evidence="5">
    <location>
        <begin position="212"/>
        <end position="233"/>
    </location>
</feature>
<evidence type="ECO:0000313" key="7">
    <source>
        <dbReference type="EMBL" id="CAD9759334.1"/>
    </source>
</evidence>
<dbReference type="InterPro" id="IPR050186">
    <property type="entry name" value="TPT_transporter"/>
</dbReference>
<dbReference type="GO" id="GO:0016020">
    <property type="term" value="C:membrane"/>
    <property type="evidence" value="ECO:0007669"/>
    <property type="project" value="UniProtKB-SubCell"/>
</dbReference>
<evidence type="ECO:0000256" key="1">
    <source>
        <dbReference type="ARBA" id="ARBA00004141"/>
    </source>
</evidence>
<feature type="transmembrane region" description="Helical" evidence="5">
    <location>
        <begin position="99"/>
        <end position="117"/>
    </location>
</feature>
<dbReference type="PANTHER" id="PTHR11132">
    <property type="entry name" value="SOLUTE CARRIER FAMILY 35"/>
    <property type="match status" value="1"/>
</dbReference>
<feature type="domain" description="Sugar phosphate transporter" evidence="6">
    <location>
        <begin position="12"/>
        <end position="287"/>
    </location>
</feature>
<accession>A0A7S2TNR7</accession>
<evidence type="ECO:0000259" key="6">
    <source>
        <dbReference type="Pfam" id="PF03151"/>
    </source>
</evidence>
<feature type="transmembrane region" description="Helical" evidence="5">
    <location>
        <begin position="240"/>
        <end position="264"/>
    </location>
</feature>
<evidence type="ECO:0000256" key="5">
    <source>
        <dbReference type="SAM" id="Phobius"/>
    </source>
</evidence>
<gene>
    <name evidence="7" type="ORF">LSP00402_LOCUS7611</name>
</gene>
<feature type="transmembrane region" description="Helical" evidence="5">
    <location>
        <begin position="124"/>
        <end position="143"/>
    </location>
</feature>
<evidence type="ECO:0000256" key="3">
    <source>
        <dbReference type="ARBA" id="ARBA00022989"/>
    </source>
</evidence>
<comment type="subcellular location">
    <subcellularLocation>
        <location evidence="1">Membrane</location>
        <topology evidence="1">Multi-pass membrane protein</topology>
    </subcellularLocation>
</comment>
<proteinExistence type="predicted"/>
<dbReference type="Pfam" id="PF03151">
    <property type="entry name" value="TPT"/>
    <property type="match status" value="1"/>
</dbReference>
<dbReference type="AlphaFoldDB" id="A0A7S2TNR7"/>
<feature type="transmembrane region" description="Helical" evidence="5">
    <location>
        <begin position="149"/>
        <end position="169"/>
    </location>
</feature>
<reference evidence="7" key="1">
    <citation type="submission" date="2021-01" db="EMBL/GenBank/DDBJ databases">
        <authorList>
            <person name="Corre E."/>
            <person name="Pelletier E."/>
            <person name="Niang G."/>
            <person name="Scheremetjew M."/>
            <person name="Finn R."/>
            <person name="Kale V."/>
            <person name="Holt S."/>
            <person name="Cochrane G."/>
            <person name="Meng A."/>
            <person name="Brown T."/>
            <person name="Cohen L."/>
        </authorList>
    </citation>
    <scope>NUCLEOTIDE SEQUENCE</scope>
    <source>
        <strain evidence="7">CCMP622</strain>
    </source>
</reference>
<feature type="transmembrane region" description="Helical" evidence="5">
    <location>
        <begin position="71"/>
        <end position="87"/>
    </location>
</feature>
<feature type="transmembrane region" description="Helical" evidence="5">
    <location>
        <begin position="37"/>
        <end position="59"/>
    </location>
</feature>
<protein>
    <recommendedName>
        <fullName evidence="6">Sugar phosphate transporter domain-containing protein</fullName>
    </recommendedName>
</protein>
<dbReference type="InterPro" id="IPR004853">
    <property type="entry name" value="Sugar_P_trans_dom"/>
</dbReference>
<keyword evidence="3 5" id="KW-1133">Transmembrane helix</keyword>
<sequence length="318" mass="34702">MKSRFSSAAWIGIYMLVSSTMLIVNKLAIFLLGAPSTILFCQLAATAVAVKIVAAAGMIELDQLSMEHLKPFTIVSMAFLATIYANIKTLQYANVETFIVFRACTPLALCVLDYMFLGRELPGLRSTLCLFGLLAGALGYVLSDKTFEVRGYLWVGIWFLVFLFDMIYLKHAADNIKVKSNWTRVFYSNALPCLPLFLLGVSSSENDKFEEFSSQGLAVLLLSCAMGCAMSYVSWQARSVISATAFSIVGNACKFLTIVINCIIWDKHASPAGLLCLCVCLVAAFFYKQAPMRAEAVTDEESPKSPALKKVGGAVVST</sequence>
<feature type="transmembrane region" description="Helical" evidence="5">
    <location>
        <begin position="270"/>
        <end position="287"/>
    </location>
</feature>
<dbReference type="EMBL" id="HBHP01012244">
    <property type="protein sequence ID" value="CAD9759334.1"/>
    <property type="molecule type" value="Transcribed_RNA"/>
</dbReference>
<feature type="transmembrane region" description="Helical" evidence="5">
    <location>
        <begin position="7"/>
        <end position="31"/>
    </location>
</feature>
<organism evidence="7">
    <name type="scientific">Lotharella oceanica</name>
    <dbReference type="NCBI Taxonomy" id="641309"/>
    <lineage>
        <taxon>Eukaryota</taxon>
        <taxon>Sar</taxon>
        <taxon>Rhizaria</taxon>
        <taxon>Cercozoa</taxon>
        <taxon>Chlorarachniophyceae</taxon>
        <taxon>Lotharella</taxon>
    </lineage>
</organism>
<evidence type="ECO:0000256" key="4">
    <source>
        <dbReference type="ARBA" id="ARBA00023136"/>
    </source>
</evidence>
<evidence type="ECO:0000256" key="2">
    <source>
        <dbReference type="ARBA" id="ARBA00022692"/>
    </source>
</evidence>
<keyword evidence="2 5" id="KW-0812">Transmembrane</keyword>
<keyword evidence="4 5" id="KW-0472">Membrane</keyword>